<keyword evidence="1" id="KW-0732">Signal</keyword>
<dbReference type="PROSITE" id="PS51257">
    <property type="entry name" value="PROKAR_LIPOPROTEIN"/>
    <property type="match status" value="1"/>
</dbReference>
<protein>
    <recommendedName>
        <fullName evidence="4">Lipoprotein</fullName>
    </recommendedName>
</protein>
<proteinExistence type="predicted"/>
<feature type="chain" id="PRO_5046735686" description="Lipoprotein" evidence="1">
    <location>
        <begin position="23"/>
        <end position="153"/>
    </location>
</feature>
<sequence>MTVRARSTVLAAVVGAAALVLAGCGAGTKADDAGASAAPSASAPLEPIPAIKTADVKPLVGRWVGPAEDYFQFKADGTGVWVKNGQKLWSGTAIPEGGGTYRFSWQGGDPKTASYWGVSLTEKNTKIVFAGTSQKYAKAAAQKGKTAGHKGKG</sequence>
<dbReference type="Proteomes" id="UP001501020">
    <property type="component" value="Unassembled WGS sequence"/>
</dbReference>
<gene>
    <name evidence="2" type="ORF">GCM10009727_70960</name>
</gene>
<evidence type="ECO:0008006" key="4">
    <source>
        <dbReference type="Google" id="ProtNLM"/>
    </source>
</evidence>
<accession>A0ABP5M1I3</accession>
<evidence type="ECO:0000313" key="2">
    <source>
        <dbReference type="EMBL" id="GAA2159276.1"/>
    </source>
</evidence>
<keyword evidence="3" id="KW-1185">Reference proteome</keyword>
<feature type="signal peptide" evidence="1">
    <location>
        <begin position="1"/>
        <end position="22"/>
    </location>
</feature>
<dbReference type="RefSeq" id="WP_344277655.1">
    <property type="nucleotide sequence ID" value="NZ_BAAAMR010000084.1"/>
</dbReference>
<evidence type="ECO:0000256" key="1">
    <source>
        <dbReference type="SAM" id="SignalP"/>
    </source>
</evidence>
<organism evidence="2 3">
    <name type="scientific">Actinomadura napierensis</name>
    <dbReference type="NCBI Taxonomy" id="267854"/>
    <lineage>
        <taxon>Bacteria</taxon>
        <taxon>Bacillati</taxon>
        <taxon>Actinomycetota</taxon>
        <taxon>Actinomycetes</taxon>
        <taxon>Streptosporangiales</taxon>
        <taxon>Thermomonosporaceae</taxon>
        <taxon>Actinomadura</taxon>
    </lineage>
</organism>
<evidence type="ECO:0000313" key="3">
    <source>
        <dbReference type="Proteomes" id="UP001501020"/>
    </source>
</evidence>
<dbReference type="EMBL" id="BAAAMR010000084">
    <property type="protein sequence ID" value="GAA2159276.1"/>
    <property type="molecule type" value="Genomic_DNA"/>
</dbReference>
<reference evidence="3" key="1">
    <citation type="journal article" date="2019" name="Int. J. Syst. Evol. Microbiol.">
        <title>The Global Catalogue of Microorganisms (GCM) 10K type strain sequencing project: providing services to taxonomists for standard genome sequencing and annotation.</title>
        <authorList>
            <consortium name="The Broad Institute Genomics Platform"/>
            <consortium name="The Broad Institute Genome Sequencing Center for Infectious Disease"/>
            <person name="Wu L."/>
            <person name="Ma J."/>
        </authorList>
    </citation>
    <scope>NUCLEOTIDE SEQUENCE [LARGE SCALE GENOMIC DNA]</scope>
    <source>
        <strain evidence="3">JCM 13850</strain>
    </source>
</reference>
<comment type="caution">
    <text evidence="2">The sequence shown here is derived from an EMBL/GenBank/DDBJ whole genome shotgun (WGS) entry which is preliminary data.</text>
</comment>
<name>A0ABP5M1I3_9ACTN</name>